<comment type="caution">
    <text evidence="3">The sequence shown here is derived from an EMBL/GenBank/DDBJ whole genome shotgun (WGS) entry which is preliminary data.</text>
</comment>
<evidence type="ECO:0000313" key="3">
    <source>
        <dbReference type="EMBL" id="POA97582.1"/>
    </source>
</evidence>
<protein>
    <recommendedName>
        <fullName evidence="5">DUF3619 family protein</fullName>
    </recommendedName>
</protein>
<reference evidence="3 4" key="1">
    <citation type="submission" date="2018-01" db="EMBL/GenBank/DDBJ databases">
        <title>Genomic Sequence of Chromobacterium MWU13-2610 from wild cranberry bogs within the Cape Cod National Seashore.</title>
        <authorList>
            <person name="O'Hara-Hanley K."/>
            <person name="Soby S."/>
            <person name="Harrison A."/>
        </authorList>
    </citation>
    <scope>NUCLEOTIDE SEQUENCE [LARGE SCALE GENOMIC DNA]</scope>
    <source>
        <strain evidence="3 4">MWU13-2610</strain>
    </source>
</reference>
<keyword evidence="2" id="KW-0812">Transmembrane</keyword>
<feature type="transmembrane region" description="Helical" evidence="2">
    <location>
        <begin position="103"/>
        <end position="124"/>
    </location>
</feature>
<dbReference type="Proteomes" id="UP000236416">
    <property type="component" value="Unassembled WGS sequence"/>
</dbReference>
<dbReference type="AlphaFoldDB" id="A0A2K4MKM0"/>
<accession>A0A2K4MKM0</accession>
<evidence type="ECO:0000313" key="4">
    <source>
        <dbReference type="Proteomes" id="UP000236416"/>
    </source>
</evidence>
<sequence length="154" mass="16914">MFGRQREDALLARQPHPGRHPCAKGSTAMKHAKDSPGDHLPNHITRILDNPSSDPTPQQLARLRAARQRAMQQYDMRAAEPVSLHERLALWAQRHLVMLRRGGAAIGFAAIAAASLMLAEGLLAESESVDATVLSQDLPLNSLLEPHFSRGLHE</sequence>
<gene>
    <name evidence="3" type="ORF">C2134_17305</name>
</gene>
<dbReference type="InterPro" id="IPR022064">
    <property type="entry name" value="DUF3619"/>
</dbReference>
<dbReference type="Pfam" id="PF12279">
    <property type="entry name" value="DUF3619"/>
    <property type="match status" value="1"/>
</dbReference>
<evidence type="ECO:0000256" key="2">
    <source>
        <dbReference type="SAM" id="Phobius"/>
    </source>
</evidence>
<keyword evidence="2" id="KW-0472">Membrane</keyword>
<evidence type="ECO:0008006" key="5">
    <source>
        <dbReference type="Google" id="ProtNLM"/>
    </source>
</evidence>
<evidence type="ECO:0000256" key="1">
    <source>
        <dbReference type="SAM" id="MobiDB-lite"/>
    </source>
</evidence>
<dbReference type="EMBL" id="PPTF01000073">
    <property type="protein sequence ID" value="POA97582.1"/>
    <property type="molecule type" value="Genomic_DNA"/>
</dbReference>
<organism evidence="3 4">
    <name type="scientific">Chromobacterium sinusclupearum</name>
    <dbReference type="NCBI Taxonomy" id="2077146"/>
    <lineage>
        <taxon>Bacteria</taxon>
        <taxon>Pseudomonadati</taxon>
        <taxon>Pseudomonadota</taxon>
        <taxon>Betaproteobacteria</taxon>
        <taxon>Neisseriales</taxon>
        <taxon>Chromobacteriaceae</taxon>
        <taxon>Chromobacterium</taxon>
    </lineage>
</organism>
<feature type="region of interest" description="Disordered" evidence="1">
    <location>
        <begin position="1"/>
        <end position="40"/>
    </location>
</feature>
<proteinExistence type="predicted"/>
<keyword evidence="4" id="KW-1185">Reference proteome</keyword>
<keyword evidence="2" id="KW-1133">Transmembrane helix</keyword>
<feature type="compositionally biased region" description="Basic and acidic residues" evidence="1">
    <location>
        <begin position="1"/>
        <end position="10"/>
    </location>
</feature>
<feature type="compositionally biased region" description="Basic and acidic residues" evidence="1">
    <location>
        <begin position="31"/>
        <end position="40"/>
    </location>
</feature>
<name>A0A2K4MKM0_9NEIS</name>